<dbReference type="FunFam" id="3.30.70.100:FF:000001">
    <property type="entry name" value="ATPase copper transporting beta"/>
    <property type="match status" value="1"/>
</dbReference>
<dbReference type="InterPro" id="IPR036163">
    <property type="entry name" value="HMA_dom_sf"/>
</dbReference>
<keyword evidence="2" id="KW-0479">Metal-binding</keyword>
<dbReference type="OrthoDB" id="7068874at2"/>
<dbReference type="STRING" id="415015.SAMN05660462_00778"/>
<dbReference type="EMBL" id="FNQE01000006">
    <property type="protein sequence ID" value="SDY73959.1"/>
    <property type="molecule type" value="Genomic_DNA"/>
</dbReference>
<proteinExistence type="predicted"/>
<dbReference type="CDD" id="cd00371">
    <property type="entry name" value="HMA"/>
    <property type="match status" value="1"/>
</dbReference>
<dbReference type="InterPro" id="IPR017969">
    <property type="entry name" value="Heavy-metal-associated_CS"/>
</dbReference>
<dbReference type="Proteomes" id="UP000198625">
    <property type="component" value="Unassembled WGS sequence"/>
</dbReference>
<reference evidence="4 5" key="1">
    <citation type="submission" date="2016-10" db="EMBL/GenBank/DDBJ databases">
        <authorList>
            <person name="de Groot N.N."/>
        </authorList>
    </citation>
    <scope>NUCLEOTIDE SEQUENCE [LARGE SCALE GENOMIC DNA]</scope>
    <source>
        <strain evidence="4 5">DSM 21650</strain>
    </source>
</reference>
<dbReference type="PROSITE" id="PS50846">
    <property type="entry name" value="HMA_2"/>
    <property type="match status" value="1"/>
</dbReference>
<dbReference type="PROSITE" id="PS01047">
    <property type="entry name" value="HMA_1"/>
    <property type="match status" value="1"/>
</dbReference>
<gene>
    <name evidence="4" type="ORF">SAMN05660462_00778</name>
</gene>
<organism evidence="4 5">
    <name type="scientific">Proteiniborus ethanoligenes</name>
    <dbReference type="NCBI Taxonomy" id="415015"/>
    <lineage>
        <taxon>Bacteria</taxon>
        <taxon>Bacillati</taxon>
        <taxon>Bacillota</taxon>
        <taxon>Clostridia</taxon>
        <taxon>Eubacteriales</taxon>
        <taxon>Proteiniborus</taxon>
    </lineage>
</organism>
<keyword evidence="5" id="KW-1185">Reference proteome</keyword>
<evidence type="ECO:0000313" key="4">
    <source>
        <dbReference type="EMBL" id="SDY73959.1"/>
    </source>
</evidence>
<protein>
    <recommendedName>
        <fullName evidence="1">Copper chaperone CopZ</fullName>
    </recommendedName>
</protein>
<dbReference type="Gene3D" id="3.30.70.100">
    <property type="match status" value="1"/>
</dbReference>
<evidence type="ECO:0000256" key="1">
    <source>
        <dbReference type="ARBA" id="ARBA00015313"/>
    </source>
</evidence>
<dbReference type="Pfam" id="PF00403">
    <property type="entry name" value="HMA"/>
    <property type="match status" value="1"/>
</dbReference>
<evidence type="ECO:0000313" key="5">
    <source>
        <dbReference type="Proteomes" id="UP000198625"/>
    </source>
</evidence>
<evidence type="ECO:0000256" key="2">
    <source>
        <dbReference type="ARBA" id="ARBA00022723"/>
    </source>
</evidence>
<dbReference type="AlphaFoldDB" id="A0A1H3MCP5"/>
<feature type="domain" description="HMA" evidence="3">
    <location>
        <begin position="2"/>
        <end position="68"/>
    </location>
</feature>
<dbReference type="PANTHER" id="PTHR46594">
    <property type="entry name" value="P-TYPE CATION-TRANSPORTING ATPASE"/>
    <property type="match status" value="1"/>
</dbReference>
<dbReference type="SUPFAM" id="SSF55008">
    <property type="entry name" value="HMA, heavy metal-associated domain"/>
    <property type="match status" value="1"/>
</dbReference>
<evidence type="ECO:0000259" key="3">
    <source>
        <dbReference type="PROSITE" id="PS50846"/>
    </source>
</evidence>
<name>A0A1H3MCP5_9FIRM</name>
<dbReference type="InterPro" id="IPR006121">
    <property type="entry name" value="HMA_dom"/>
</dbReference>
<dbReference type="PRINTS" id="PR00942">
    <property type="entry name" value="CUATPASEI"/>
</dbReference>
<accession>A0A1H3MCP5</accession>
<dbReference type="RefSeq" id="WP_091727484.1">
    <property type="nucleotide sequence ID" value="NZ_FNQE01000006.1"/>
</dbReference>
<dbReference type="GO" id="GO:0046872">
    <property type="term" value="F:metal ion binding"/>
    <property type="evidence" value="ECO:0007669"/>
    <property type="project" value="UniProtKB-KW"/>
</dbReference>
<dbReference type="PANTHER" id="PTHR46594:SF4">
    <property type="entry name" value="P-TYPE CATION-TRANSPORTING ATPASE"/>
    <property type="match status" value="1"/>
</dbReference>
<sequence length="71" mass="7752">MKNITLQLEQLTCPSCVKKIETALTNANGVNEVKVLFTSSKVKVSFNDEVVSGEEIAKIVHNLGFDVLSTK</sequence>